<evidence type="ECO:0000256" key="2">
    <source>
        <dbReference type="SAM" id="SignalP"/>
    </source>
</evidence>
<evidence type="ECO:0000313" key="4">
    <source>
        <dbReference type="Proteomes" id="UP001168821"/>
    </source>
</evidence>
<accession>A0AA38I6C3</accession>
<feature type="chain" id="PRO_5041390417" evidence="2">
    <location>
        <begin position="21"/>
        <end position="378"/>
    </location>
</feature>
<feature type="compositionally biased region" description="Polar residues" evidence="1">
    <location>
        <begin position="221"/>
        <end position="233"/>
    </location>
</feature>
<dbReference type="Proteomes" id="UP001168821">
    <property type="component" value="Unassembled WGS sequence"/>
</dbReference>
<feature type="signal peptide" evidence="2">
    <location>
        <begin position="1"/>
        <end position="20"/>
    </location>
</feature>
<keyword evidence="2" id="KW-0732">Signal</keyword>
<protein>
    <submittedName>
        <fullName evidence="3">Uncharacterized protein</fullName>
    </submittedName>
</protein>
<sequence>MMRQILRICLLMVVLSYAYSKHTNTIEKRQCSGNTCNTCNGGSCNTCNGGNCNTCNGGNCNTCNGGNCNACNNNVCCSSASCNQCVNQCSNNCNNNASCKNNCVSGCATACQGNDNCAASSCSQCVNKCCNQCSSDTTCVNNCSKSCDCTTPSPRTKEVNNDVVFVPSSEASKVIVNNTNNNLVNLTTLINIDNVVHNINNISIPVYVNTTNINNINLSENRQSTQTGGNPSGSIRRPPPVIPWPQGSSVVEGSQTFPQIFPPQFGDNCCYVLHPRTCYNDTDGNTRCYIRRSRECSDICSSPVISIEQDATINSGCQRVNTWPYQYCGNYVRRDCGQCYTCGGSYNPSQCFTQSGCSDGCRGGAPNCVPSQYGLQCY</sequence>
<gene>
    <name evidence="3" type="ORF">Zmor_021853</name>
</gene>
<evidence type="ECO:0000256" key="1">
    <source>
        <dbReference type="SAM" id="MobiDB-lite"/>
    </source>
</evidence>
<keyword evidence="4" id="KW-1185">Reference proteome</keyword>
<organism evidence="3 4">
    <name type="scientific">Zophobas morio</name>
    <dbReference type="NCBI Taxonomy" id="2755281"/>
    <lineage>
        <taxon>Eukaryota</taxon>
        <taxon>Metazoa</taxon>
        <taxon>Ecdysozoa</taxon>
        <taxon>Arthropoda</taxon>
        <taxon>Hexapoda</taxon>
        <taxon>Insecta</taxon>
        <taxon>Pterygota</taxon>
        <taxon>Neoptera</taxon>
        <taxon>Endopterygota</taxon>
        <taxon>Coleoptera</taxon>
        <taxon>Polyphaga</taxon>
        <taxon>Cucujiformia</taxon>
        <taxon>Tenebrionidae</taxon>
        <taxon>Zophobas</taxon>
    </lineage>
</organism>
<feature type="region of interest" description="Disordered" evidence="1">
    <location>
        <begin position="221"/>
        <end position="241"/>
    </location>
</feature>
<reference evidence="3" key="1">
    <citation type="journal article" date="2023" name="G3 (Bethesda)">
        <title>Whole genome assemblies of Zophobas morio and Tenebrio molitor.</title>
        <authorList>
            <person name="Kaur S."/>
            <person name="Stinson S.A."/>
            <person name="diCenzo G.C."/>
        </authorList>
    </citation>
    <scope>NUCLEOTIDE SEQUENCE</scope>
    <source>
        <strain evidence="3">QUZm001</strain>
    </source>
</reference>
<proteinExistence type="predicted"/>
<dbReference type="EMBL" id="JALNTZ010000006">
    <property type="protein sequence ID" value="KAJ3650145.1"/>
    <property type="molecule type" value="Genomic_DNA"/>
</dbReference>
<comment type="caution">
    <text evidence="3">The sequence shown here is derived from an EMBL/GenBank/DDBJ whole genome shotgun (WGS) entry which is preliminary data.</text>
</comment>
<dbReference type="AlphaFoldDB" id="A0AA38I6C3"/>
<name>A0AA38I6C3_9CUCU</name>
<evidence type="ECO:0000313" key="3">
    <source>
        <dbReference type="EMBL" id="KAJ3650145.1"/>
    </source>
</evidence>